<dbReference type="GO" id="GO:0008081">
    <property type="term" value="F:phosphoric diester hydrolase activity"/>
    <property type="evidence" value="ECO:0007669"/>
    <property type="project" value="InterPro"/>
</dbReference>
<dbReference type="STRING" id="108003.B1C78_04230"/>
<proteinExistence type="predicted"/>
<comment type="caution">
    <text evidence="2">The sequence shown here is derived from an EMBL/GenBank/DDBJ whole genome shotgun (WGS) entry which is preliminary data.</text>
</comment>
<feature type="domain" description="GP-PDE" evidence="1">
    <location>
        <begin position="6"/>
        <end position="254"/>
    </location>
</feature>
<reference evidence="2 3" key="1">
    <citation type="submission" date="2017-02" db="EMBL/GenBank/DDBJ databases">
        <title>Genomic diversity within the haloalkaliphilic genus Thioalkalivibrio.</title>
        <authorList>
            <person name="Ahn A.-C."/>
            <person name="Meier-Kolthoff J."/>
            <person name="Overmars L."/>
            <person name="Richter M."/>
            <person name="Woyke T."/>
            <person name="Sorokin D.Y."/>
            <person name="Muyzer G."/>
        </authorList>
    </citation>
    <scope>NUCLEOTIDE SEQUENCE [LARGE SCALE GENOMIC DNA]</scope>
    <source>
        <strain evidence="2 3">ALJD</strain>
    </source>
</reference>
<dbReference type="AlphaFoldDB" id="A0A1V3NQF4"/>
<dbReference type="Proteomes" id="UP000189462">
    <property type="component" value="Unassembled WGS sequence"/>
</dbReference>
<accession>A0A1V3NQF4</accession>
<dbReference type="Gene3D" id="3.20.20.190">
    <property type="entry name" value="Phosphatidylinositol (PI) phosphodiesterase"/>
    <property type="match status" value="1"/>
</dbReference>
<gene>
    <name evidence="2" type="ORF">B1C78_04230</name>
</gene>
<dbReference type="InterPro" id="IPR017946">
    <property type="entry name" value="PLC-like_Pdiesterase_TIM-brl"/>
</dbReference>
<dbReference type="SUPFAM" id="SSF51695">
    <property type="entry name" value="PLC-like phosphodiesterases"/>
    <property type="match status" value="1"/>
</dbReference>
<dbReference type="PANTHER" id="PTHR46211:SF14">
    <property type="entry name" value="GLYCEROPHOSPHODIESTER PHOSPHODIESTERASE"/>
    <property type="match status" value="1"/>
</dbReference>
<dbReference type="PANTHER" id="PTHR46211">
    <property type="entry name" value="GLYCEROPHOSPHORYL DIESTER PHOSPHODIESTERASE"/>
    <property type="match status" value="1"/>
</dbReference>
<evidence type="ECO:0000259" key="1">
    <source>
        <dbReference type="PROSITE" id="PS51704"/>
    </source>
</evidence>
<protein>
    <submittedName>
        <fullName evidence="2">Glycerophosphodiester phosphodiesterase</fullName>
    </submittedName>
</protein>
<evidence type="ECO:0000313" key="2">
    <source>
        <dbReference type="EMBL" id="OOG27193.1"/>
    </source>
</evidence>
<keyword evidence="3" id="KW-1185">Reference proteome</keyword>
<dbReference type="Pfam" id="PF03009">
    <property type="entry name" value="GDPD"/>
    <property type="match status" value="1"/>
</dbReference>
<dbReference type="PROSITE" id="PS50007">
    <property type="entry name" value="PIPLC_X_DOMAIN"/>
    <property type="match status" value="1"/>
</dbReference>
<dbReference type="GO" id="GO:0006629">
    <property type="term" value="P:lipid metabolic process"/>
    <property type="evidence" value="ECO:0007669"/>
    <property type="project" value="InterPro"/>
</dbReference>
<dbReference type="InterPro" id="IPR030395">
    <property type="entry name" value="GP_PDE_dom"/>
</dbReference>
<dbReference type="OrthoDB" id="9795622at2"/>
<name>A0A1V3NQF4_9GAMM</name>
<dbReference type="EMBL" id="MVBK01000021">
    <property type="protein sequence ID" value="OOG27193.1"/>
    <property type="molecule type" value="Genomic_DNA"/>
</dbReference>
<dbReference type="PROSITE" id="PS51704">
    <property type="entry name" value="GP_PDE"/>
    <property type="match status" value="1"/>
</dbReference>
<evidence type="ECO:0000313" key="3">
    <source>
        <dbReference type="Proteomes" id="UP000189462"/>
    </source>
</evidence>
<sequence>MAQAVPELIAHRGYAARFPENSLPGMEAAIRCGARYVEMDVQLSADGVPVLFHDKTLHRVCGLPGAVHEFPLATLMTLAAPERDRFGERYADNRLVSLAQVVALLEMHPHVTAFAEIKRVAVERFGVQPVLDAVLAALSPVAARCVLISFSVPLLAEASRRTDIDAFATNGGEKCGLGGVVSRWADREHLSGMGLGYLFCNVRGLPKSGPLAFESAQLAVYEVNDANVALALAARGVRFIETFDLPGLRERLPG</sequence>
<dbReference type="RefSeq" id="WP_077277887.1">
    <property type="nucleotide sequence ID" value="NZ_MVBK01000021.1"/>
</dbReference>
<organism evidence="2 3">
    <name type="scientific">Thioalkalivibrio denitrificans</name>
    <dbReference type="NCBI Taxonomy" id="108003"/>
    <lineage>
        <taxon>Bacteria</taxon>
        <taxon>Pseudomonadati</taxon>
        <taxon>Pseudomonadota</taxon>
        <taxon>Gammaproteobacteria</taxon>
        <taxon>Chromatiales</taxon>
        <taxon>Ectothiorhodospiraceae</taxon>
        <taxon>Thioalkalivibrio</taxon>
    </lineage>
</organism>